<proteinExistence type="predicted"/>
<dbReference type="EMBL" id="JMIH01000014">
    <property type="protein sequence ID" value="KEO75223.1"/>
    <property type="molecule type" value="Genomic_DNA"/>
</dbReference>
<reference evidence="1 2" key="1">
    <citation type="submission" date="2014-04" db="EMBL/GenBank/DDBJ databases">
        <title>Characterization and application of a salt tolerant electro-active bacterium.</title>
        <authorList>
            <person name="Yang L."/>
            <person name="Wei S."/>
            <person name="Tay Q.X.M."/>
        </authorList>
    </citation>
    <scope>NUCLEOTIDE SEQUENCE [LARGE SCALE GENOMIC DNA]</scope>
    <source>
        <strain evidence="1 2">LY1</strain>
    </source>
</reference>
<gene>
    <name evidence="1" type="ORF">EL17_06060</name>
</gene>
<dbReference type="STRING" id="1048983.EL17_06060"/>
<name>A0A074L5X0_9BACT</name>
<sequence>MTKEQKVELIRKIKNLPEISLDAEKVTPKVLSEQEIEERLHKRKMGESFGYSIISFPIIQEGKEGEKYAIIYETAAIYPDGDPGGNIYVYIKTDDKWELFCVANVFV</sequence>
<dbReference type="eggNOG" id="ENOG502ZTZ4">
    <property type="taxonomic scope" value="Bacteria"/>
</dbReference>
<dbReference type="OrthoDB" id="836915at2"/>
<dbReference type="AlphaFoldDB" id="A0A074L5X0"/>
<comment type="caution">
    <text evidence="1">The sequence shown here is derived from an EMBL/GenBank/DDBJ whole genome shotgun (WGS) entry which is preliminary data.</text>
</comment>
<protein>
    <submittedName>
        <fullName evidence="1">Uncharacterized protein</fullName>
    </submittedName>
</protein>
<dbReference type="Proteomes" id="UP000027821">
    <property type="component" value="Unassembled WGS sequence"/>
</dbReference>
<organism evidence="1 2">
    <name type="scientific">Anditalea andensis</name>
    <dbReference type="NCBI Taxonomy" id="1048983"/>
    <lineage>
        <taxon>Bacteria</taxon>
        <taxon>Pseudomonadati</taxon>
        <taxon>Bacteroidota</taxon>
        <taxon>Cytophagia</taxon>
        <taxon>Cytophagales</taxon>
        <taxon>Cytophagaceae</taxon>
        <taxon>Anditalea</taxon>
    </lineage>
</organism>
<accession>A0A074L5X0</accession>
<evidence type="ECO:0000313" key="1">
    <source>
        <dbReference type="EMBL" id="KEO75223.1"/>
    </source>
</evidence>
<evidence type="ECO:0000313" key="2">
    <source>
        <dbReference type="Proteomes" id="UP000027821"/>
    </source>
</evidence>
<keyword evidence="2" id="KW-1185">Reference proteome</keyword>